<proteinExistence type="inferred from homology"/>
<evidence type="ECO:0000256" key="6">
    <source>
        <dbReference type="ARBA" id="ARBA00023211"/>
    </source>
</evidence>
<dbReference type="RefSeq" id="WP_202952704.1">
    <property type="nucleotide sequence ID" value="NZ_JAPCID010000055.1"/>
</dbReference>
<evidence type="ECO:0000259" key="12">
    <source>
        <dbReference type="Pfam" id="PF13288"/>
    </source>
</evidence>
<feature type="binding site" evidence="9">
    <location>
        <position position="172"/>
    </location>
    <ligand>
        <name>1-deoxy-D-xylulose 5-phosphate</name>
        <dbReference type="ChEBI" id="CHEBI:57792"/>
    </ligand>
</feature>
<dbReference type="Gene3D" id="3.40.50.720">
    <property type="entry name" value="NAD(P)-binding Rossmann-like Domain"/>
    <property type="match status" value="1"/>
</dbReference>
<feature type="binding site" evidence="9">
    <location>
        <position position="12"/>
    </location>
    <ligand>
        <name>NADPH</name>
        <dbReference type="ChEBI" id="CHEBI:57783"/>
    </ligand>
</feature>
<accession>A0ABT4RS00</accession>
<evidence type="ECO:0000313" key="14">
    <source>
        <dbReference type="Proteomes" id="UP001147700"/>
    </source>
</evidence>
<keyword evidence="4 9" id="KW-0521">NADP</keyword>
<gene>
    <name evidence="9 13" type="primary">dxr</name>
    <name evidence="13" type="ORF">OJ962_27945</name>
</gene>
<dbReference type="PIRSF" id="PIRSF006205">
    <property type="entry name" value="Dxp_reductismrs"/>
    <property type="match status" value="1"/>
</dbReference>
<keyword evidence="7 9" id="KW-0414">Isoprene biosynthesis</keyword>
<keyword evidence="5 9" id="KW-0560">Oxidoreductase</keyword>
<dbReference type="InterPro" id="IPR026877">
    <property type="entry name" value="DXPR_C"/>
</dbReference>
<feature type="binding site" evidence="9">
    <location>
        <position position="10"/>
    </location>
    <ligand>
        <name>NADPH</name>
        <dbReference type="ChEBI" id="CHEBI:57783"/>
    </ligand>
</feature>
<feature type="binding site" evidence="9">
    <location>
        <position position="211"/>
    </location>
    <ligand>
        <name>1-deoxy-D-xylulose 5-phosphate</name>
        <dbReference type="ChEBI" id="CHEBI:57792"/>
    </ligand>
</feature>
<dbReference type="InterPro" id="IPR013644">
    <property type="entry name" value="DXP_reductoisomerase_C"/>
</dbReference>
<comment type="similarity">
    <text evidence="2 9">Belongs to the DXR family.</text>
</comment>
<organism evidence="13 14">
    <name type="scientific">Solirubrobacter deserti</name>
    <dbReference type="NCBI Taxonomy" id="2282478"/>
    <lineage>
        <taxon>Bacteria</taxon>
        <taxon>Bacillati</taxon>
        <taxon>Actinomycetota</taxon>
        <taxon>Thermoleophilia</taxon>
        <taxon>Solirubrobacterales</taxon>
        <taxon>Solirubrobacteraceae</taxon>
        <taxon>Solirubrobacter</taxon>
    </lineage>
</organism>
<feature type="binding site" evidence="9">
    <location>
        <position position="146"/>
    </location>
    <ligand>
        <name>Mn(2+)</name>
        <dbReference type="ChEBI" id="CHEBI:29035"/>
    </ligand>
</feature>
<dbReference type="Pfam" id="PF02670">
    <property type="entry name" value="DXP_reductoisom"/>
    <property type="match status" value="1"/>
</dbReference>
<feature type="domain" description="1-deoxy-D-xylulose 5-phosphate reductoisomerase N-terminal" evidence="10">
    <location>
        <begin position="4"/>
        <end position="128"/>
    </location>
</feature>
<feature type="binding site" evidence="9">
    <location>
        <position position="13"/>
    </location>
    <ligand>
        <name>NADPH</name>
        <dbReference type="ChEBI" id="CHEBI:57783"/>
    </ligand>
</feature>
<feature type="binding site" evidence="9">
    <location>
        <position position="122"/>
    </location>
    <ligand>
        <name>NADPH</name>
        <dbReference type="ChEBI" id="CHEBI:57783"/>
    </ligand>
</feature>
<feature type="binding site" evidence="9">
    <location>
        <position position="36"/>
    </location>
    <ligand>
        <name>NADPH</name>
        <dbReference type="ChEBI" id="CHEBI:57783"/>
    </ligand>
</feature>
<evidence type="ECO:0000259" key="11">
    <source>
        <dbReference type="Pfam" id="PF08436"/>
    </source>
</evidence>
<feature type="binding site" evidence="9">
    <location>
        <position position="215"/>
    </location>
    <ligand>
        <name>1-deoxy-D-xylulose 5-phosphate</name>
        <dbReference type="ChEBI" id="CHEBI:57792"/>
    </ligand>
</feature>
<evidence type="ECO:0000256" key="8">
    <source>
        <dbReference type="ARBA" id="ARBA00048543"/>
    </source>
</evidence>
<dbReference type="HAMAP" id="MF_00183">
    <property type="entry name" value="DXP_reductoisom"/>
    <property type="match status" value="1"/>
</dbReference>
<keyword evidence="6 9" id="KW-0464">Manganese</keyword>
<comment type="caution">
    <text evidence="9">Lacks conserved residue(s) required for the propagation of feature annotation.</text>
</comment>
<evidence type="ECO:0000256" key="2">
    <source>
        <dbReference type="ARBA" id="ARBA00006825"/>
    </source>
</evidence>
<comment type="function">
    <text evidence="9">Catalyzes the NADPH-dependent rearrangement and reduction of 1-deoxy-D-xylulose-5-phosphate (DXP) to 2-C-methyl-D-erythritol 4-phosphate (MEP).</text>
</comment>
<feature type="binding site" evidence="9">
    <location>
        <position position="121"/>
    </location>
    <ligand>
        <name>1-deoxy-D-xylulose 5-phosphate</name>
        <dbReference type="ChEBI" id="CHEBI:57792"/>
    </ligand>
</feature>
<dbReference type="SUPFAM" id="SSF69055">
    <property type="entry name" value="1-deoxy-D-xylulose-5-phosphate reductoisomerase, C-terminal domain"/>
    <property type="match status" value="1"/>
</dbReference>
<comment type="pathway">
    <text evidence="1 9">Isoprenoid biosynthesis; isopentenyl diphosphate biosynthesis via DXP pathway; isopentenyl diphosphate from 1-deoxy-D-xylulose 5-phosphate: step 1/6.</text>
</comment>
<feature type="binding site" evidence="9">
    <location>
        <position position="215"/>
    </location>
    <ligand>
        <name>Mn(2+)</name>
        <dbReference type="ChEBI" id="CHEBI:29035"/>
    </ligand>
</feature>
<evidence type="ECO:0000256" key="7">
    <source>
        <dbReference type="ARBA" id="ARBA00023229"/>
    </source>
</evidence>
<evidence type="ECO:0000256" key="4">
    <source>
        <dbReference type="ARBA" id="ARBA00022857"/>
    </source>
</evidence>
<feature type="binding site" evidence="9">
    <location>
        <position position="11"/>
    </location>
    <ligand>
        <name>NADPH</name>
        <dbReference type="ChEBI" id="CHEBI:57783"/>
    </ligand>
</feature>
<dbReference type="Pfam" id="PF13288">
    <property type="entry name" value="DXPR_C"/>
    <property type="match status" value="1"/>
</dbReference>
<comment type="cofactor">
    <cofactor evidence="9">
        <name>Mg(2+)</name>
        <dbReference type="ChEBI" id="CHEBI:18420"/>
    </cofactor>
    <cofactor evidence="9">
        <name>Mn(2+)</name>
        <dbReference type="ChEBI" id="CHEBI:29035"/>
    </cofactor>
</comment>
<protein>
    <recommendedName>
        <fullName evidence="9">1-deoxy-D-xylulose 5-phosphate reductoisomerase</fullName>
        <shortName evidence="9">DXP reductoisomerase</shortName>
        <ecNumber evidence="9">1.1.1.267</ecNumber>
    </recommendedName>
    <alternativeName>
        <fullName evidence="9">1-deoxyxylulose-5-phosphate reductoisomerase</fullName>
    </alternativeName>
    <alternativeName>
        <fullName evidence="9">2-C-methyl-D-erythritol 4-phosphate synthase</fullName>
    </alternativeName>
</protein>
<evidence type="ECO:0000259" key="10">
    <source>
        <dbReference type="Pfam" id="PF02670"/>
    </source>
</evidence>
<dbReference type="InterPro" id="IPR013512">
    <property type="entry name" value="DXP_reductoisomerase_N"/>
</dbReference>
<dbReference type="PANTHER" id="PTHR30525:SF0">
    <property type="entry name" value="1-DEOXY-D-XYLULOSE 5-PHOSPHATE REDUCTOISOMERASE, CHLOROPLASTIC"/>
    <property type="match status" value="1"/>
</dbReference>
<keyword evidence="9" id="KW-0460">Magnesium</keyword>
<dbReference type="InterPro" id="IPR003821">
    <property type="entry name" value="DXP_reductoisomerase"/>
</dbReference>
<feature type="domain" description="DXP reductoisomerase C-terminal" evidence="12">
    <location>
        <begin position="255"/>
        <end position="371"/>
    </location>
</feature>
<name>A0ABT4RS00_9ACTN</name>
<feature type="binding site" evidence="9">
    <location>
        <position position="148"/>
    </location>
    <ligand>
        <name>1-deoxy-D-xylulose 5-phosphate</name>
        <dbReference type="ChEBI" id="CHEBI:57792"/>
    </ligand>
</feature>
<keyword evidence="3 9" id="KW-0479">Metal-binding</keyword>
<comment type="catalytic activity">
    <reaction evidence="8">
        <text>2-C-methyl-D-erythritol 4-phosphate + NADP(+) = 1-deoxy-D-xylulose 5-phosphate + NADPH + H(+)</text>
        <dbReference type="Rhea" id="RHEA:13717"/>
        <dbReference type="ChEBI" id="CHEBI:15378"/>
        <dbReference type="ChEBI" id="CHEBI:57783"/>
        <dbReference type="ChEBI" id="CHEBI:57792"/>
        <dbReference type="ChEBI" id="CHEBI:58262"/>
        <dbReference type="ChEBI" id="CHEBI:58349"/>
        <dbReference type="EC" id="1.1.1.267"/>
    </reaction>
    <physiologicalReaction direction="right-to-left" evidence="8">
        <dbReference type="Rhea" id="RHEA:13719"/>
    </physiologicalReaction>
</comment>
<evidence type="ECO:0000256" key="1">
    <source>
        <dbReference type="ARBA" id="ARBA00005094"/>
    </source>
</evidence>
<dbReference type="SUPFAM" id="SSF55347">
    <property type="entry name" value="Glyceraldehyde-3-phosphate dehydrogenase-like, C-terminal domain"/>
    <property type="match status" value="1"/>
</dbReference>
<feature type="binding site" evidence="9">
    <location>
        <position position="212"/>
    </location>
    <ligand>
        <name>1-deoxy-D-xylulose 5-phosphate</name>
        <dbReference type="ChEBI" id="CHEBI:57792"/>
    </ligand>
</feature>
<feature type="binding site" evidence="9">
    <location>
        <position position="199"/>
    </location>
    <ligand>
        <name>NADPH</name>
        <dbReference type="ChEBI" id="CHEBI:57783"/>
    </ligand>
</feature>
<dbReference type="Gene3D" id="1.10.1740.10">
    <property type="match status" value="1"/>
</dbReference>
<feature type="binding site" evidence="9">
    <location>
        <position position="193"/>
    </location>
    <ligand>
        <name>1-deoxy-D-xylulose 5-phosphate</name>
        <dbReference type="ChEBI" id="CHEBI:57792"/>
    </ligand>
</feature>
<dbReference type="Proteomes" id="UP001147700">
    <property type="component" value="Unassembled WGS sequence"/>
</dbReference>
<dbReference type="EC" id="1.1.1.267" evidence="9"/>
<feature type="binding site" evidence="9">
    <location>
        <position position="38"/>
    </location>
    <ligand>
        <name>NADPH</name>
        <dbReference type="ChEBI" id="CHEBI:57783"/>
    </ligand>
</feature>
<evidence type="ECO:0000256" key="5">
    <source>
        <dbReference type="ARBA" id="ARBA00023002"/>
    </source>
</evidence>
<evidence type="ECO:0000313" key="13">
    <source>
        <dbReference type="EMBL" id="MDA0141360.1"/>
    </source>
</evidence>
<sequence>MKRLLILGSTGSIGTQALDVVKRAPEQFEIVGLSAGSNHLPLVQQAIERGVTRIALTDSDAAARAAESWTGGEVLAGPEGLVRLVAESGADLVLNSIVGSAGLGPTIVALTEGMDVALANKESLVVGGELVTALAEATGARLIPIDSEHTAIHHLLTGEPPGVVDKLILTASGGPFRGRKDLQNITVEEALNHPTWRMGGKITIDSATLMNKGLEVMEAHHLFGTPYDKIDVVVHPQSIIHALVQLCDGSTKAHMGYPDMRVAIGYALHHPDRADLPIKPLDLVELGRLDFEAPDLETFPCLRLAREAGIAGGTAPCALNAANEVAVHAFLNGRLSFAGIPQVIEGVLDELGSRRVHDFEALYVTDAEAREIAAELIEGVHA</sequence>
<dbReference type="SUPFAM" id="SSF51735">
    <property type="entry name" value="NAD(P)-binding Rossmann-fold domains"/>
    <property type="match status" value="1"/>
</dbReference>
<feature type="domain" description="1-deoxy-D-xylulose 5-phosphate reductoisomerase C-terminal" evidence="11">
    <location>
        <begin position="142"/>
        <end position="223"/>
    </location>
</feature>
<dbReference type="InterPro" id="IPR036291">
    <property type="entry name" value="NAD(P)-bd_dom_sf"/>
</dbReference>
<dbReference type="InterPro" id="IPR036169">
    <property type="entry name" value="DXPR_C_sf"/>
</dbReference>
<keyword evidence="14" id="KW-1185">Reference proteome</keyword>
<feature type="binding site" evidence="9">
    <location>
        <position position="147"/>
    </location>
    <ligand>
        <name>1-deoxy-D-xylulose 5-phosphate</name>
        <dbReference type="ChEBI" id="CHEBI:57792"/>
    </ligand>
</feature>
<dbReference type="PANTHER" id="PTHR30525">
    <property type="entry name" value="1-DEOXY-D-XYLULOSE 5-PHOSPHATE REDUCTOISOMERASE"/>
    <property type="match status" value="1"/>
</dbReference>
<comment type="caution">
    <text evidence="13">The sequence shown here is derived from an EMBL/GenBank/DDBJ whole genome shotgun (WGS) entry which is preliminary data.</text>
</comment>
<dbReference type="EMBL" id="JAPCID010000055">
    <property type="protein sequence ID" value="MDA0141360.1"/>
    <property type="molecule type" value="Genomic_DNA"/>
</dbReference>
<feature type="binding site" evidence="9">
    <location>
        <position position="120"/>
    </location>
    <ligand>
        <name>NADPH</name>
        <dbReference type="ChEBI" id="CHEBI:57783"/>
    </ligand>
</feature>
<feature type="binding site" evidence="9">
    <location>
        <position position="148"/>
    </location>
    <ligand>
        <name>Mn(2+)</name>
        <dbReference type="ChEBI" id="CHEBI:29035"/>
    </ligand>
</feature>
<evidence type="ECO:0000256" key="3">
    <source>
        <dbReference type="ARBA" id="ARBA00022723"/>
    </source>
</evidence>
<dbReference type="GO" id="GO:0030604">
    <property type="term" value="F:1-deoxy-D-xylulose-5-phosphate reductoisomerase activity"/>
    <property type="evidence" value="ECO:0007669"/>
    <property type="project" value="UniProtKB-EC"/>
</dbReference>
<dbReference type="NCBIfam" id="TIGR00243">
    <property type="entry name" value="Dxr"/>
    <property type="match status" value="1"/>
</dbReference>
<feature type="binding site" evidence="9">
    <location>
        <position position="206"/>
    </location>
    <ligand>
        <name>1-deoxy-D-xylulose 5-phosphate</name>
        <dbReference type="ChEBI" id="CHEBI:57792"/>
    </ligand>
</feature>
<reference evidence="13" key="1">
    <citation type="submission" date="2022-10" db="EMBL/GenBank/DDBJ databases">
        <title>The WGS of Solirubrobacter sp. CPCC 204708.</title>
        <authorList>
            <person name="Jiang Z."/>
        </authorList>
    </citation>
    <scope>NUCLEOTIDE SEQUENCE</scope>
    <source>
        <strain evidence="13">CPCC 204708</strain>
    </source>
</reference>
<dbReference type="Pfam" id="PF08436">
    <property type="entry name" value="DXP_redisom_C"/>
    <property type="match status" value="1"/>
</dbReference>
<evidence type="ECO:0000256" key="9">
    <source>
        <dbReference type="HAMAP-Rule" id="MF_00183"/>
    </source>
</evidence>